<dbReference type="AlphaFoldDB" id="A0A430FRI3"/>
<dbReference type="PANTHER" id="PTHR21197">
    <property type="entry name" value="UDP-GALACTOPYRANOSE MUTASE"/>
    <property type="match status" value="1"/>
</dbReference>
<organism evidence="3 4">
    <name type="scientific">Bifidobacterium dolichotidis</name>
    <dbReference type="NCBI Taxonomy" id="2306976"/>
    <lineage>
        <taxon>Bacteria</taxon>
        <taxon>Bacillati</taxon>
        <taxon>Actinomycetota</taxon>
        <taxon>Actinomycetes</taxon>
        <taxon>Bifidobacteriales</taxon>
        <taxon>Bifidobacteriaceae</taxon>
        <taxon>Bifidobacterium</taxon>
    </lineage>
</organism>
<evidence type="ECO:0000313" key="3">
    <source>
        <dbReference type="EMBL" id="RSX55467.1"/>
    </source>
</evidence>
<dbReference type="GO" id="GO:0005829">
    <property type="term" value="C:cytosol"/>
    <property type="evidence" value="ECO:0007669"/>
    <property type="project" value="TreeGrafter"/>
</dbReference>
<dbReference type="GO" id="GO:0050660">
    <property type="term" value="F:flavin adenine dinucleotide binding"/>
    <property type="evidence" value="ECO:0007669"/>
    <property type="project" value="TreeGrafter"/>
</dbReference>
<keyword evidence="4" id="KW-1185">Reference proteome</keyword>
<sequence length="549" mass="62165">MSQSKSTPSEQPAQKADSQDAASKESIVIIGGGPAGLTAAWELVKNGGAERYDVTVLEETKEFGGIARTVKYNGNRMDIGGHRFFSKDERIMDWWRETLPLQGAPSYDDKKLGRKRDLEPGGPDPEKTDEVMLKRHRVSRIFWNKHFLDYPISLSMNTLKAMGPKLTLQAGFSYLKSVIHKLPEDNLENFYINRFGRKLYSMFFEGYTEKLWGRHPSVISADWGSQRVKGLSIMGVLKNAFQKLMPKKRSNAEVETSLIEEFWYPKLGPGQLWETVERNARNAGAKVITGAKVVQVNTENGAISSVVYESPDGKRTELKADTFMSSMPVKDLVEAIDTSETEVPAEMKEVAEGLPYRDFVTVGLLVKKLSLKNTTDIPTLGNPPIVPDCWIYVQDPGYKVGRIQIFNNWSPYLVKDVDDTVWIGLEYFCTEGDAFWNLSDEEARKFAIQEMTRMGVISGPDDVLDAHRERVKKAYPAYFDTYAQMPELVNYLDSFGNLYCVGRNGQHRYNNMDHSMATAIEAVNNIHEHKESKDNVWSVNTDKSYHESK</sequence>
<dbReference type="EMBL" id="QXGM01000001">
    <property type="protein sequence ID" value="RSX55467.1"/>
    <property type="molecule type" value="Genomic_DNA"/>
</dbReference>
<dbReference type="GO" id="GO:0008767">
    <property type="term" value="F:UDP-galactopyranose mutase activity"/>
    <property type="evidence" value="ECO:0007669"/>
    <property type="project" value="TreeGrafter"/>
</dbReference>
<proteinExistence type="predicted"/>
<feature type="domain" description="Amine oxidase" evidence="2">
    <location>
        <begin position="35"/>
        <end position="476"/>
    </location>
</feature>
<dbReference type="PANTHER" id="PTHR21197:SF0">
    <property type="entry name" value="UDP-GALACTOPYRANOSE MUTASE"/>
    <property type="match status" value="1"/>
</dbReference>
<feature type="region of interest" description="Disordered" evidence="1">
    <location>
        <begin position="1"/>
        <end position="24"/>
    </location>
</feature>
<reference evidence="3 4" key="1">
    <citation type="submission" date="2018-09" db="EMBL/GenBank/DDBJ databases">
        <title>Characterization of the phylogenetic diversity of five novel species belonging to the genus Bifidobacterium.</title>
        <authorList>
            <person name="Lugli G.A."/>
            <person name="Duranti S."/>
            <person name="Milani C."/>
        </authorList>
    </citation>
    <scope>NUCLEOTIDE SEQUENCE [LARGE SCALE GENOMIC DNA]</scope>
    <source>
        <strain evidence="3 4">2036B</strain>
    </source>
</reference>
<comment type="caution">
    <text evidence="3">The sequence shown here is derived from an EMBL/GenBank/DDBJ whole genome shotgun (WGS) entry which is preliminary data.</text>
</comment>
<name>A0A430FRI3_9BIFI</name>
<dbReference type="Gene3D" id="3.50.50.60">
    <property type="entry name" value="FAD/NAD(P)-binding domain"/>
    <property type="match status" value="1"/>
</dbReference>
<feature type="compositionally biased region" description="Basic and acidic residues" evidence="1">
    <location>
        <begin position="107"/>
        <end position="128"/>
    </location>
</feature>
<evidence type="ECO:0000259" key="2">
    <source>
        <dbReference type="Pfam" id="PF01593"/>
    </source>
</evidence>
<accession>A0A430FRI3</accession>
<dbReference type="InterPro" id="IPR036188">
    <property type="entry name" value="FAD/NAD-bd_sf"/>
</dbReference>
<dbReference type="Proteomes" id="UP000287609">
    <property type="component" value="Unassembled WGS sequence"/>
</dbReference>
<gene>
    <name evidence="3" type="ORF">D2E26_0030</name>
</gene>
<evidence type="ECO:0000256" key="1">
    <source>
        <dbReference type="SAM" id="MobiDB-lite"/>
    </source>
</evidence>
<dbReference type="Pfam" id="PF01593">
    <property type="entry name" value="Amino_oxidase"/>
    <property type="match status" value="1"/>
</dbReference>
<evidence type="ECO:0000313" key="4">
    <source>
        <dbReference type="Proteomes" id="UP000287609"/>
    </source>
</evidence>
<dbReference type="SUPFAM" id="SSF51971">
    <property type="entry name" value="Nucleotide-binding domain"/>
    <property type="match status" value="1"/>
</dbReference>
<dbReference type="NCBIfam" id="NF005546">
    <property type="entry name" value="PRK07208.1-2"/>
    <property type="match status" value="1"/>
</dbReference>
<dbReference type="GO" id="GO:0016491">
    <property type="term" value="F:oxidoreductase activity"/>
    <property type="evidence" value="ECO:0007669"/>
    <property type="project" value="InterPro"/>
</dbReference>
<feature type="compositionally biased region" description="Polar residues" evidence="1">
    <location>
        <begin position="1"/>
        <end position="12"/>
    </location>
</feature>
<dbReference type="InterPro" id="IPR002937">
    <property type="entry name" value="Amino_oxidase"/>
</dbReference>
<dbReference type="NCBIfam" id="NF005549">
    <property type="entry name" value="PRK07208.1-5"/>
    <property type="match status" value="1"/>
</dbReference>
<feature type="region of interest" description="Disordered" evidence="1">
    <location>
        <begin position="106"/>
        <end position="128"/>
    </location>
</feature>
<protein>
    <submittedName>
        <fullName evidence="3">Flavin containing amine oxidoreductase</fullName>
    </submittedName>
</protein>